<organism evidence="1 2">
    <name type="scientific">Cutaneotrichosporon oleaginosum</name>
    <dbReference type="NCBI Taxonomy" id="879819"/>
    <lineage>
        <taxon>Eukaryota</taxon>
        <taxon>Fungi</taxon>
        <taxon>Dikarya</taxon>
        <taxon>Basidiomycota</taxon>
        <taxon>Agaricomycotina</taxon>
        <taxon>Tremellomycetes</taxon>
        <taxon>Trichosporonales</taxon>
        <taxon>Trichosporonaceae</taxon>
        <taxon>Cutaneotrichosporon</taxon>
    </lineage>
</organism>
<reference evidence="1 2" key="1">
    <citation type="submission" date="2015-03" db="EMBL/GenBank/DDBJ databases">
        <title>Genomics and transcriptomics of the oil-accumulating basidiomycete yeast T. oleaginosus allow insights into substrate utilization and the diverse evolutionary trajectories of mating systems in fungi.</title>
        <authorList>
            <consortium name="DOE Joint Genome Institute"/>
            <person name="Kourist R."/>
            <person name="Kracht O."/>
            <person name="Bracharz F."/>
            <person name="Lipzen A."/>
            <person name="Nolan M."/>
            <person name="Ohm R."/>
            <person name="Grigoriev I."/>
            <person name="Sun S."/>
            <person name="Heitman J."/>
            <person name="Bruck T."/>
            <person name="Nowrousian M."/>
        </authorList>
    </citation>
    <scope>NUCLEOTIDE SEQUENCE [LARGE SCALE GENOMIC DNA]</scope>
    <source>
        <strain evidence="1 2">IBC0246</strain>
    </source>
</reference>
<gene>
    <name evidence="1" type="ORF">CC85DRAFT_284044</name>
</gene>
<evidence type="ECO:0000313" key="1">
    <source>
        <dbReference type="EMBL" id="KLT44008.1"/>
    </source>
</evidence>
<accession>A0A0J0XSF0</accession>
<proteinExistence type="predicted"/>
<sequence>MIDLDYLPHVHDQIVQNASPEVLMKLRQVTRKLRIMSDERLFEHVEIEITLDGVVLVHPFGCAGFEWMRLDYEIAGDPAKHDQPTKVLAYSDPETCTPASMGLRSYMQRLMERARVVDIRMEPEQRDFNRRKFATLPLQQAIRRLNATIRLFRPTSGYCDMSSDDYLHPDLVFPDSQSPLDSHLVICPFFIGANRLTTLPAYGKFIAELLHFTFIGGRDKGEHNFGQRKTILHFLDSEVCTCPGSEPSADPWTRRLSVYRPLDANAAAEGCKPTAESSDSNFDANQASSIVGGPLPRRRAEITIVGGTELFRETFGLAHGSDEAICQQLDAIARGFLYWLPEYRIDLEDVGLLSIVTPIIRFVTPAAYVQEVGAEQFALETQFNPYNDPAPCYRL</sequence>
<evidence type="ECO:0000313" key="2">
    <source>
        <dbReference type="Proteomes" id="UP000053611"/>
    </source>
</evidence>
<dbReference type="EMBL" id="KQ087190">
    <property type="protein sequence ID" value="KLT44008.1"/>
    <property type="molecule type" value="Genomic_DNA"/>
</dbReference>
<name>A0A0J0XSF0_9TREE</name>
<dbReference type="Proteomes" id="UP000053611">
    <property type="component" value="Unassembled WGS sequence"/>
</dbReference>
<dbReference type="AlphaFoldDB" id="A0A0J0XSF0"/>
<keyword evidence="2" id="KW-1185">Reference proteome</keyword>
<protein>
    <submittedName>
        <fullName evidence="1">Uncharacterized protein</fullName>
    </submittedName>
</protein>
<dbReference type="GeneID" id="28983196"/>
<dbReference type="RefSeq" id="XP_018280499.1">
    <property type="nucleotide sequence ID" value="XM_018422593.1"/>
</dbReference>